<dbReference type="Pfam" id="PF13186">
    <property type="entry name" value="SPASM"/>
    <property type="match status" value="1"/>
</dbReference>
<reference evidence="2" key="1">
    <citation type="submission" date="2019-03" db="EMBL/GenBank/DDBJ databases">
        <title>Single cell metagenomics reveals metabolic interactions within the superorganism composed of flagellate Streblomastix strix and complex community of Bacteroidetes bacteria on its surface.</title>
        <authorList>
            <person name="Treitli S.C."/>
            <person name="Kolisko M."/>
            <person name="Husnik F."/>
            <person name="Keeling P."/>
            <person name="Hampl V."/>
        </authorList>
    </citation>
    <scope>NUCLEOTIDE SEQUENCE</scope>
    <source>
        <strain evidence="2">STM</strain>
    </source>
</reference>
<sequence length="105" mass="12076">VAQEQFRKPNGDKVLLENIIPLTENEEMEVPENYECPFLEQELWISATGKVSPCCAPDNLRQSLGDLGNVETMRIQDVLSSEKYQNLVKNYKKQNLCKTCNMRKP</sequence>
<dbReference type="InterPro" id="IPR023885">
    <property type="entry name" value="4Fe4S-binding_SPASM_dom"/>
</dbReference>
<dbReference type="EMBL" id="SNRY01000566">
    <property type="protein sequence ID" value="KAA6339068.1"/>
    <property type="molecule type" value="Genomic_DNA"/>
</dbReference>
<proteinExistence type="predicted"/>
<dbReference type="InterPro" id="IPR058240">
    <property type="entry name" value="rSAM_sf"/>
</dbReference>
<feature type="domain" description="4Fe4S-binding SPASM" evidence="1">
    <location>
        <begin position="36"/>
        <end position="101"/>
    </location>
</feature>
<organism evidence="2">
    <name type="scientific">termite gut metagenome</name>
    <dbReference type="NCBI Taxonomy" id="433724"/>
    <lineage>
        <taxon>unclassified sequences</taxon>
        <taxon>metagenomes</taxon>
        <taxon>organismal metagenomes</taxon>
    </lineage>
</organism>
<accession>A0A5J4RZT1</accession>
<dbReference type="SUPFAM" id="SSF102114">
    <property type="entry name" value="Radical SAM enzymes"/>
    <property type="match status" value="1"/>
</dbReference>
<protein>
    <submittedName>
        <fullName evidence="2">Coenzyme PQQ synthesis protein E</fullName>
    </submittedName>
</protein>
<evidence type="ECO:0000259" key="1">
    <source>
        <dbReference type="Pfam" id="PF13186"/>
    </source>
</evidence>
<evidence type="ECO:0000313" key="2">
    <source>
        <dbReference type="EMBL" id="KAA6339068.1"/>
    </source>
</evidence>
<dbReference type="InterPro" id="IPR013785">
    <property type="entry name" value="Aldolase_TIM"/>
</dbReference>
<dbReference type="AlphaFoldDB" id="A0A5J4RZT1"/>
<name>A0A5J4RZT1_9ZZZZ</name>
<dbReference type="Gene3D" id="3.20.20.70">
    <property type="entry name" value="Aldolase class I"/>
    <property type="match status" value="1"/>
</dbReference>
<feature type="non-terminal residue" evidence="2">
    <location>
        <position position="1"/>
    </location>
</feature>
<comment type="caution">
    <text evidence="2">The sequence shown here is derived from an EMBL/GenBank/DDBJ whole genome shotgun (WGS) entry which is preliminary data.</text>
</comment>
<dbReference type="CDD" id="cd21109">
    <property type="entry name" value="SPASM"/>
    <property type="match status" value="1"/>
</dbReference>
<gene>
    <name evidence="2" type="ORF">EZS27_012962</name>
</gene>